<keyword evidence="7" id="KW-0175">Coiled coil</keyword>
<dbReference type="KEGG" id="soe:110804140"/>
<dbReference type="Gene3D" id="3.40.50.2000">
    <property type="entry name" value="Glycogen Phosphorylase B"/>
    <property type="match status" value="2"/>
</dbReference>
<dbReference type="InterPro" id="IPR013534">
    <property type="entry name" value="Starch_synth_cat_dom"/>
</dbReference>
<evidence type="ECO:0000256" key="7">
    <source>
        <dbReference type="SAM" id="Coils"/>
    </source>
</evidence>
<evidence type="ECO:0000256" key="3">
    <source>
        <dbReference type="ARBA" id="ARBA00012588"/>
    </source>
</evidence>
<feature type="domain" description="Starch synthase catalytic" evidence="8">
    <location>
        <begin position="186"/>
        <end position="426"/>
    </location>
</feature>
<gene>
    <name evidence="10" type="primary">LOC110804140</name>
</gene>
<evidence type="ECO:0000259" key="8">
    <source>
        <dbReference type="Pfam" id="PF08323"/>
    </source>
</evidence>
<organism evidence="9 10">
    <name type="scientific">Spinacia oleracea</name>
    <name type="common">Spinach</name>
    <dbReference type="NCBI Taxonomy" id="3562"/>
    <lineage>
        <taxon>Eukaryota</taxon>
        <taxon>Viridiplantae</taxon>
        <taxon>Streptophyta</taxon>
        <taxon>Embryophyta</taxon>
        <taxon>Tracheophyta</taxon>
        <taxon>Spermatophyta</taxon>
        <taxon>Magnoliopsida</taxon>
        <taxon>eudicotyledons</taxon>
        <taxon>Gunneridae</taxon>
        <taxon>Pentapetalae</taxon>
        <taxon>Caryophyllales</taxon>
        <taxon>Chenopodiaceae</taxon>
        <taxon>Chenopodioideae</taxon>
        <taxon>Anserineae</taxon>
        <taxon>Spinacia</taxon>
    </lineage>
</organism>
<dbReference type="Pfam" id="PF08323">
    <property type="entry name" value="Glyco_transf_5"/>
    <property type="match status" value="1"/>
</dbReference>
<comment type="pathway">
    <text evidence="2">Glycan biosynthesis; starch biosynthesis.</text>
</comment>
<evidence type="ECO:0000313" key="9">
    <source>
        <dbReference type="Proteomes" id="UP000813463"/>
    </source>
</evidence>
<keyword evidence="6" id="KW-0750">Starch biosynthesis</keyword>
<dbReference type="GeneID" id="110804140"/>
<dbReference type="GO" id="GO:0019252">
    <property type="term" value="P:starch biosynthetic process"/>
    <property type="evidence" value="ECO:0007669"/>
    <property type="project" value="UniProtKB-KW"/>
</dbReference>
<feature type="coiled-coil region" evidence="7">
    <location>
        <begin position="79"/>
        <end position="106"/>
    </location>
</feature>
<sequence length="666" mass="75135">MAVLANSFVHLPPFLAKTSFRSSRKSVTTRIPIIRSSVEAHDSVDISQASSSESELQKSDVWRLFSEAQQNILYLDKQRMAAVQELNKANMEIQTLHQRIETLEAGKHQNSIRDNSTNLWELLLRIDSMVLTGMIDKGDASDLRRLVMDSKVSLQDDFVPLLQKTDSELLAELRRLSLQTKRSGFHVIHVCTEMEPVVSVGSLGPYVTGISCALQRKGNLVEVILPKYKSLDLSEVQGLQETQSEFYSYFNGQLHANKIWTGVVCGIGVTFIQPLYYSPLFDREMVYGYSDDFERFAYFSRASLDYLVKVGKYPDVLHTHNWETAIIGPLFWDIFANQGFAGTRIFLTCLGFAPQCLEQPEKLELCGLDPSRLNRPDRLQDNTKAHLVNILKGGVVYSNKVVAMSSLSSKGTIIRSLGQGLEPTLSTHKDKLVVAPYGFNQTMWDPSRDELLPENYSVNDMKGKAICKGALQRHMGFSEDASSILVGCIFSEISDVDLENLIGFLQNTALSGIQFIFTGESKVPRINSVLQSLSEGVEDRNVRFINKYDEALTHLIFGGSDIILCPSYEDPVLQVPLKAIRYGAAPILVTSTERRFRDFVELDFRSTQFSQYISTFSNMSLMQALDEMRNNPLKWSQKIKEAMLKDFSWDAECYDVHISAYESLKN</sequence>
<dbReference type="Proteomes" id="UP000813463">
    <property type="component" value="Chromosome 6"/>
</dbReference>
<evidence type="ECO:0000313" key="10">
    <source>
        <dbReference type="RefSeq" id="XP_021865397.1"/>
    </source>
</evidence>
<dbReference type="AlphaFoldDB" id="A0A9R0JE08"/>
<name>A0A9R0JE08_SPIOL</name>
<dbReference type="PANTHER" id="PTHR46083:SF3">
    <property type="entry name" value="UDP-GLYCOSYLTRANSFERASE SUPERFAMILY PROTEIN"/>
    <property type="match status" value="1"/>
</dbReference>
<proteinExistence type="predicted"/>
<dbReference type="OrthoDB" id="2018403at2759"/>
<dbReference type="RefSeq" id="XP_021865397.1">
    <property type="nucleotide sequence ID" value="XM_022009705.2"/>
</dbReference>
<accession>A0A9R0JE08</accession>
<comment type="catalytic activity">
    <reaction evidence="1">
        <text>[(1-&gt;4)-alpha-D-glucosyl](n) + ADP-alpha-D-glucose = [(1-&gt;4)-alpha-D-glucosyl](n+1) + ADP + H(+)</text>
        <dbReference type="Rhea" id="RHEA:18189"/>
        <dbReference type="Rhea" id="RHEA-COMP:9584"/>
        <dbReference type="Rhea" id="RHEA-COMP:9587"/>
        <dbReference type="ChEBI" id="CHEBI:15378"/>
        <dbReference type="ChEBI" id="CHEBI:15444"/>
        <dbReference type="ChEBI" id="CHEBI:57498"/>
        <dbReference type="ChEBI" id="CHEBI:456216"/>
        <dbReference type="EC" id="2.4.1.21"/>
    </reaction>
</comment>
<evidence type="ECO:0000256" key="6">
    <source>
        <dbReference type="ARBA" id="ARBA00022922"/>
    </source>
</evidence>
<evidence type="ECO:0000256" key="5">
    <source>
        <dbReference type="ARBA" id="ARBA00022679"/>
    </source>
</evidence>
<keyword evidence="5" id="KW-0808">Transferase</keyword>
<protein>
    <recommendedName>
        <fullName evidence="3">starch synthase</fullName>
        <ecNumber evidence="3">2.4.1.21</ecNumber>
    </recommendedName>
</protein>
<keyword evidence="9" id="KW-1185">Reference proteome</keyword>
<evidence type="ECO:0000256" key="4">
    <source>
        <dbReference type="ARBA" id="ARBA00022676"/>
    </source>
</evidence>
<reference evidence="10" key="2">
    <citation type="submission" date="2025-08" db="UniProtKB">
        <authorList>
            <consortium name="RefSeq"/>
        </authorList>
    </citation>
    <scope>IDENTIFICATION</scope>
    <source>
        <tissue evidence="10">Leaf</tissue>
    </source>
</reference>
<reference evidence="9" key="1">
    <citation type="journal article" date="2021" name="Nat. Commun.">
        <title>Genomic analyses provide insights into spinach domestication and the genetic basis of agronomic traits.</title>
        <authorList>
            <person name="Cai X."/>
            <person name="Sun X."/>
            <person name="Xu C."/>
            <person name="Sun H."/>
            <person name="Wang X."/>
            <person name="Ge C."/>
            <person name="Zhang Z."/>
            <person name="Wang Q."/>
            <person name="Fei Z."/>
            <person name="Jiao C."/>
            <person name="Wang Q."/>
        </authorList>
    </citation>
    <scope>NUCLEOTIDE SEQUENCE [LARGE SCALE GENOMIC DNA]</scope>
    <source>
        <strain evidence="9">cv. Varoflay</strain>
    </source>
</reference>
<dbReference type="GO" id="GO:0009011">
    <property type="term" value="F:alpha-1,4-glucan glucosyltransferase (ADP-glucose donor) activity"/>
    <property type="evidence" value="ECO:0007669"/>
    <property type="project" value="UniProtKB-EC"/>
</dbReference>
<evidence type="ECO:0000256" key="1">
    <source>
        <dbReference type="ARBA" id="ARBA00001478"/>
    </source>
</evidence>
<dbReference type="SUPFAM" id="SSF53756">
    <property type="entry name" value="UDP-Glycosyltransferase/glycogen phosphorylase"/>
    <property type="match status" value="1"/>
</dbReference>
<keyword evidence="4" id="KW-0328">Glycosyltransferase</keyword>
<dbReference type="EC" id="2.4.1.21" evidence="3"/>
<dbReference type="PANTHER" id="PTHR46083">
    <property type="match status" value="1"/>
</dbReference>
<evidence type="ECO:0000256" key="2">
    <source>
        <dbReference type="ARBA" id="ARBA00004727"/>
    </source>
</evidence>